<evidence type="ECO:0000256" key="3">
    <source>
        <dbReference type="ARBA" id="ARBA00022576"/>
    </source>
</evidence>
<evidence type="ECO:0000313" key="9">
    <source>
        <dbReference type="EMBL" id="MFD0916652.1"/>
    </source>
</evidence>
<dbReference type="Gene3D" id="3.40.640.10">
    <property type="entry name" value="Type I PLP-dependent aspartate aminotransferase-like (Major domain)"/>
    <property type="match status" value="1"/>
</dbReference>
<dbReference type="InterPro" id="IPR015421">
    <property type="entry name" value="PyrdxlP-dep_Trfase_major"/>
</dbReference>
<comment type="similarity">
    <text evidence="2 6">Belongs to the class-V pyridoxal-phosphate-dependent aminotransferase family.</text>
</comment>
<dbReference type="RefSeq" id="WP_377212509.1">
    <property type="nucleotide sequence ID" value="NZ_JBHTJV010000009.1"/>
</dbReference>
<evidence type="ECO:0000256" key="7">
    <source>
        <dbReference type="RuleBase" id="RU004504"/>
    </source>
</evidence>
<dbReference type="InterPro" id="IPR015424">
    <property type="entry name" value="PyrdxlP-dep_Trfase"/>
</dbReference>
<evidence type="ECO:0000256" key="1">
    <source>
        <dbReference type="ARBA" id="ARBA00001933"/>
    </source>
</evidence>
<dbReference type="EMBL" id="JBHTJV010000009">
    <property type="protein sequence ID" value="MFD0916652.1"/>
    <property type="molecule type" value="Genomic_DNA"/>
</dbReference>
<dbReference type="PANTHER" id="PTHR21152:SF24">
    <property type="entry name" value="ALANINE--GLYOXYLATE AMINOTRANSFERASE 1"/>
    <property type="match status" value="1"/>
</dbReference>
<feature type="domain" description="Aminotransferase class V" evidence="8">
    <location>
        <begin position="49"/>
        <end position="324"/>
    </location>
</feature>
<protein>
    <submittedName>
        <fullName evidence="9">Aminotransferase class V-fold PLP-dependent enzyme</fullName>
    </submittedName>
</protein>
<dbReference type="InterPro" id="IPR015422">
    <property type="entry name" value="PyrdxlP-dep_Trfase_small"/>
</dbReference>
<evidence type="ECO:0000313" key="10">
    <source>
        <dbReference type="Proteomes" id="UP001597101"/>
    </source>
</evidence>
<dbReference type="Proteomes" id="UP001597101">
    <property type="component" value="Unassembled WGS sequence"/>
</dbReference>
<keyword evidence="5" id="KW-0663">Pyridoxal phosphate</keyword>
<evidence type="ECO:0000256" key="5">
    <source>
        <dbReference type="ARBA" id="ARBA00022898"/>
    </source>
</evidence>
<evidence type="ECO:0000256" key="2">
    <source>
        <dbReference type="ARBA" id="ARBA00009236"/>
    </source>
</evidence>
<gene>
    <name evidence="9" type="ORF">ACFQ14_09560</name>
</gene>
<evidence type="ECO:0000256" key="4">
    <source>
        <dbReference type="ARBA" id="ARBA00022679"/>
    </source>
</evidence>
<dbReference type="Gene3D" id="3.90.1150.10">
    <property type="entry name" value="Aspartate Aminotransferase, domain 1"/>
    <property type="match status" value="1"/>
</dbReference>
<proteinExistence type="inferred from homology"/>
<keyword evidence="10" id="KW-1185">Reference proteome</keyword>
<dbReference type="InterPro" id="IPR020578">
    <property type="entry name" value="Aminotrans_V_PyrdxlP_BS"/>
</dbReference>
<keyword evidence="4" id="KW-0808">Transferase</keyword>
<keyword evidence="3 9" id="KW-0032">Aminotransferase</keyword>
<dbReference type="SUPFAM" id="SSF53383">
    <property type="entry name" value="PLP-dependent transferases"/>
    <property type="match status" value="1"/>
</dbReference>
<evidence type="ECO:0000259" key="8">
    <source>
        <dbReference type="Pfam" id="PF00266"/>
    </source>
</evidence>
<dbReference type="PANTHER" id="PTHR21152">
    <property type="entry name" value="AMINOTRANSFERASE CLASS V"/>
    <property type="match status" value="1"/>
</dbReference>
<dbReference type="InterPro" id="IPR000192">
    <property type="entry name" value="Aminotrans_V_dom"/>
</dbReference>
<sequence length="401" mass="43275">MARNTSGYNGLFIPGPTNVPDKVRQALNVPMQDMRASDFGELTFPLFAGVKKVLRTQTAEVFLFPASGTGGWEATVANLFSPGDRVLMSSFGQFSMLWVDMCERFGLEVEHCAVEWGLGVPHDEYRRILEADKAHTIKGVFACHNETATGVTSDIAAIRAILDDLGHPALLCVDGVSSLGSLEFRMDDWGVDVIVGGSQKGFMLPAGLTIMGVSQKAMERRVTATMPRTFFSFDDMLKHNATGHFPYTPPTQLFHGLQASLKMMFEEGLDNIVARHNRLATAVRAGVHAWGLELCAKDPATYSDTVSAIVVPEHMDSGAVLKAAYERYNLSLGAGLSKVAGKVFRIGHLGNLNEIMVLQALAGSEMAMRDSGINIELGSGVAAAQACFIQSADEQQISRAA</sequence>
<accession>A0ABW3FDU4</accession>
<dbReference type="PROSITE" id="PS00595">
    <property type="entry name" value="AA_TRANSFER_CLASS_5"/>
    <property type="match status" value="1"/>
</dbReference>
<dbReference type="PIRSF" id="PIRSF000524">
    <property type="entry name" value="SPT"/>
    <property type="match status" value="1"/>
</dbReference>
<dbReference type="GO" id="GO:0008483">
    <property type="term" value="F:transaminase activity"/>
    <property type="evidence" value="ECO:0007669"/>
    <property type="project" value="UniProtKB-KW"/>
</dbReference>
<dbReference type="Pfam" id="PF00266">
    <property type="entry name" value="Aminotran_5"/>
    <property type="match status" value="1"/>
</dbReference>
<reference evidence="10" key="1">
    <citation type="journal article" date="2019" name="Int. J. Syst. Evol. Microbiol.">
        <title>The Global Catalogue of Microorganisms (GCM) 10K type strain sequencing project: providing services to taxonomists for standard genome sequencing and annotation.</title>
        <authorList>
            <consortium name="The Broad Institute Genomics Platform"/>
            <consortium name="The Broad Institute Genome Sequencing Center for Infectious Disease"/>
            <person name="Wu L."/>
            <person name="Ma J."/>
        </authorList>
    </citation>
    <scope>NUCLEOTIDE SEQUENCE [LARGE SCALE GENOMIC DNA]</scope>
    <source>
        <strain evidence="10">CCUG 60023</strain>
    </source>
</reference>
<comment type="cofactor">
    <cofactor evidence="1 7">
        <name>pyridoxal 5'-phosphate</name>
        <dbReference type="ChEBI" id="CHEBI:597326"/>
    </cofactor>
</comment>
<name>A0ABW3FDU4_9HYPH</name>
<comment type="caution">
    <text evidence="9">The sequence shown here is derived from an EMBL/GenBank/DDBJ whole genome shotgun (WGS) entry which is preliminary data.</text>
</comment>
<organism evidence="9 10">
    <name type="scientific">Pseudahrensia aquimaris</name>
    <dbReference type="NCBI Taxonomy" id="744461"/>
    <lineage>
        <taxon>Bacteria</taxon>
        <taxon>Pseudomonadati</taxon>
        <taxon>Pseudomonadota</taxon>
        <taxon>Alphaproteobacteria</taxon>
        <taxon>Hyphomicrobiales</taxon>
        <taxon>Ahrensiaceae</taxon>
        <taxon>Pseudahrensia</taxon>
    </lineage>
</organism>
<evidence type="ECO:0000256" key="6">
    <source>
        <dbReference type="RuleBase" id="RU004075"/>
    </source>
</evidence>
<dbReference type="InterPro" id="IPR024169">
    <property type="entry name" value="SP_NH2Trfase/AEP_transaminase"/>
</dbReference>